<evidence type="ECO:0000313" key="14">
    <source>
        <dbReference type="Proteomes" id="UP001374579"/>
    </source>
</evidence>
<keyword evidence="8" id="KW-0804">Transcription</keyword>
<keyword evidence="6" id="KW-0805">Transcription regulation</keyword>
<feature type="region of interest" description="Disordered" evidence="11">
    <location>
        <begin position="648"/>
        <end position="694"/>
    </location>
</feature>
<feature type="compositionally biased region" description="Low complexity" evidence="11">
    <location>
        <begin position="161"/>
        <end position="178"/>
    </location>
</feature>
<feature type="region of interest" description="Disordered" evidence="11">
    <location>
        <begin position="590"/>
        <end position="620"/>
    </location>
</feature>
<dbReference type="PANTHER" id="PTHR15065">
    <property type="entry name" value="INSULINOMA-ASSOCIATED 1"/>
    <property type="match status" value="1"/>
</dbReference>
<evidence type="ECO:0000256" key="8">
    <source>
        <dbReference type="ARBA" id="ARBA00023163"/>
    </source>
</evidence>
<evidence type="ECO:0000313" key="13">
    <source>
        <dbReference type="EMBL" id="KAK7105127.1"/>
    </source>
</evidence>
<keyword evidence="2" id="KW-0479">Metal-binding</keyword>
<dbReference type="SMART" id="SM00355">
    <property type="entry name" value="ZnF_C2H2"/>
    <property type="match status" value="6"/>
</dbReference>
<keyword evidence="9" id="KW-0539">Nucleus</keyword>
<dbReference type="SUPFAM" id="SSF57667">
    <property type="entry name" value="beta-beta-alpha zinc fingers"/>
    <property type="match status" value="3"/>
</dbReference>
<feature type="compositionally biased region" description="Low complexity" evidence="11">
    <location>
        <begin position="655"/>
        <end position="667"/>
    </location>
</feature>
<protein>
    <recommendedName>
        <fullName evidence="12">C2H2-type domain-containing protein</fullName>
    </recommendedName>
</protein>
<dbReference type="GO" id="GO:0000978">
    <property type="term" value="F:RNA polymerase II cis-regulatory region sequence-specific DNA binding"/>
    <property type="evidence" value="ECO:0007669"/>
    <property type="project" value="TreeGrafter"/>
</dbReference>
<feature type="compositionally biased region" description="Basic and acidic residues" evidence="11">
    <location>
        <begin position="18"/>
        <end position="30"/>
    </location>
</feature>
<feature type="compositionally biased region" description="Polar residues" evidence="11">
    <location>
        <begin position="41"/>
        <end position="59"/>
    </location>
</feature>
<feature type="compositionally biased region" description="Basic residues" evidence="11">
    <location>
        <begin position="1"/>
        <end position="14"/>
    </location>
</feature>
<dbReference type="GO" id="GO:0030182">
    <property type="term" value="P:neuron differentiation"/>
    <property type="evidence" value="ECO:0007669"/>
    <property type="project" value="TreeGrafter"/>
</dbReference>
<sequence>MPRGFLVKRSKHHAPISYRERRGSEDERGSDSGSELDGPFFTTTNTSSTCYGSPDSGVSVSPRPVSLMAKYNGFVASAVNRDSEPMSLTTKDRLHVPNWDRENSDTARDREAFHRHHHWDRENSHTITNSWTTSVGAGSFPLALTSASASSSVRLLSSASLSPSSSSSMSSPSIKSAPCTPNKISSAGIPLLSTSSASNVLANQSSPLTFTAFDSLSLCVNNNNLNKARGVSPAASERSLPLSSSPAPSSPSRKRSGSITDEKHVHTSAPSSAKKAPSPKKLKAARRINFDVDTTSPVSGTIIKELSDTEDDTGRVTVYGDIEPSYNLVEITPEARAELDKIENKLGDYVCQLCKEMYEDAFQLAQHRCSRIVHVEYRCPECDKVFNCPANLASHRRWHKPRPTPGSQPSSKSSSSSSSSTRSLLPAPHRTLNKPGSTSSSSPLIFSTGIVPTATTDPEKLLLTRLADGKQMLAGGQGQSFQESRGGGEHPGVAEAPFSCEVCGKRFRRQAYLRKHAQSHRGVKDGGSGLESGRPGPCTLCGKVLLNENDRMKHEEEHKNHLLNNNLINNNKADTAPSCTIGLSTTSANSNILNLPRPSPTPTPTTVDNSPPSSLDNHSNVISNNQNYFSALQQPRVPILSTPTILPRDLSTNPSSKTTLISSSASTRPFLSSGKDLTTSRTTLSSSTNDTDTTPTFSARTTIISSSKELTCSVCSVTCSSKAALEKHMKTHAKDTFPCKYCESTFYSSPGLTRHINKCHPTENRQVILLQLPVSRTC</sequence>
<evidence type="ECO:0000256" key="2">
    <source>
        <dbReference type="ARBA" id="ARBA00022723"/>
    </source>
</evidence>
<proteinExistence type="predicted"/>
<name>A0AAN9BGJ9_9CAEN</name>
<evidence type="ECO:0000256" key="7">
    <source>
        <dbReference type="ARBA" id="ARBA00023125"/>
    </source>
</evidence>
<gene>
    <name evidence="13" type="ORF">V1264_019729</name>
</gene>
<evidence type="ECO:0000256" key="4">
    <source>
        <dbReference type="ARBA" id="ARBA00022771"/>
    </source>
</evidence>
<evidence type="ECO:0000256" key="3">
    <source>
        <dbReference type="ARBA" id="ARBA00022737"/>
    </source>
</evidence>
<dbReference type="GO" id="GO:0010564">
    <property type="term" value="P:regulation of cell cycle process"/>
    <property type="evidence" value="ECO:0007669"/>
    <property type="project" value="TreeGrafter"/>
</dbReference>
<feature type="region of interest" description="Disordered" evidence="11">
    <location>
        <begin position="396"/>
        <end position="444"/>
    </location>
</feature>
<dbReference type="InterPro" id="IPR042972">
    <property type="entry name" value="INSM1/2"/>
</dbReference>
<dbReference type="Pfam" id="PF00096">
    <property type="entry name" value="zf-C2H2"/>
    <property type="match status" value="3"/>
</dbReference>
<dbReference type="PANTHER" id="PTHR15065:SF4">
    <property type="entry name" value="LD18634P"/>
    <property type="match status" value="1"/>
</dbReference>
<dbReference type="PROSITE" id="PS50157">
    <property type="entry name" value="ZINC_FINGER_C2H2_2"/>
    <property type="match status" value="4"/>
</dbReference>
<feature type="region of interest" description="Disordered" evidence="11">
    <location>
        <begin position="161"/>
        <end position="180"/>
    </location>
</feature>
<reference evidence="13 14" key="1">
    <citation type="submission" date="2024-02" db="EMBL/GenBank/DDBJ databases">
        <title>Chromosome-scale genome assembly of the rough periwinkle Littorina saxatilis.</title>
        <authorList>
            <person name="De Jode A."/>
            <person name="Faria R."/>
            <person name="Formenti G."/>
            <person name="Sims Y."/>
            <person name="Smith T.P."/>
            <person name="Tracey A."/>
            <person name="Wood J.M.D."/>
            <person name="Zagrodzka Z.B."/>
            <person name="Johannesson K."/>
            <person name="Butlin R.K."/>
            <person name="Leder E.H."/>
        </authorList>
    </citation>
    <scope>NUCLEOTIDE SEQUENCE [LARGE SCALE GENOMIC DNA]</scope>
    <source>
        <strain evidence="13">Snail1</strain>
        <tissue evidence="13">Muscle</tissue>
    </source>
</reference>
<accession>A0AAN9BGJ9</accession>
<feature type="region of interest" description="Disordered" evidence="11">
    <location>
        <begin position="1"/>
        <end position="59"/>
    </location>
</feature>
<feature type="domain" description="C2H2-type" evidence="12">
    <location>
        <begin position="737"/>
        <end position="765"/>
    </location>
</feature>
<feature type="region of interest" description="Disordered" evidence="11">
    <location>
        <begin position="229"/>
        <end position="282"/>
    </location>
</feature>
<feature type="domain" description="C2H2-type" evidence="12">
    <location>
        <begin position="498"/>
        <end position="525"/>
    </location>
</feature>
<dbReference type="PROSITE" id="PS00028">
    <property type="entry name" value="ZINC_FINGER_C2H2_1"/>
    <property type="match status" value="5"/>
</dbReference>
<feature type="compositionally biased region" description="Low complexity" evidence="11">
    <location>
        <begin position="435"/>
        <end position="444"/>
    </location>
</feature>
<feature type="domain" description="C2H2-type" evidence="12">
    <location>
        <begin position="710"/>
        <end position="737"/>
    </location>
</feature>
<organism evidence="13 14">
    <name type="scientific">Littorina saxatilis</name>
    <dbReference type="NCBI Taxonomy" id="31220"/>
    <lineage>
        <taxon>Eukaryota</taxon>
        <taxon>Metazoa</taxon>
        <taxon>Spiralia</taxon>
        <taxon>Lophotrochozoa</taxon>
        <taxon>Mollusca</taxon>
        <taxon>Gastropoda</taxon>
        <taxon>Caenogastropoda</taxon>
        <taxon>Littorinimorpha</taxon>
        <taxon>Littorinoidea</taxon>
        <taxon>Littorinidae</taxon>
        <taxon>Littorina</taxon>
    </lineage>
</organism>
<dbReference type="Gene3D" id="3.30.160.60">
    <property type="entry name" value="Classic Zinc Finger"/>
    <property type="match status" value="3"/>
</dbReference>
<dbReference type="EMBL" id="JBAMIC010000008">
    <property type="protein sequence ID" value="KAK7105127.1"/>
    <property type="molecule type" value="Genomic_DNA"/>
</dbReference>
<dbReference type="GO" id="GO:0005634">
    <property type="term" value="C:nucleus"/>
    <property type="evidence" value="ECO:0007669"/>
    <property type="project" value="UniProtKB-SubCell"/>
</dbReference>
<evidence type="ECO:0000256" key="11">
    <source>
        <dbReference type="SAM" id="MobiDB-lite"/>
    </source>
</evidence>
<feature type="compositionally biased region" description="Low complexity" evidence="11">
    <location>
        <begin position="679"/>
        <end position="694"/>
    </location>
</feature>
<evidence type="ECO:0000259" key="12">
    <source>
        <dbReference type="PROSITE" id="PS50157"/>
    </source>
</evidence>
<evidence type="ECO:0000256" key="9">
    <source>
        <dbReference type="ARBA" id="ARBA00023242"/>
    </source>
</evidence>
<comment type="subcellular location">
    <subcellularLocation>
        <location evidence="1">Nucleus</location>
    </subcellularLocation>
</comment>
<feature type="compositionally biased region" description="Low complexity" evidence="11">
    <location>
        <begin position="407"/>
        <end position="423"/>
    </location>
</feature>
<dbReference type="GO" id="GO:0001227">
    <property type="term" value="F:DNA-binding transcription repressor activity, RNA polymerase II-specific"/>
    <property type="evidence" value="ECO:0007669"/>
    <property type="project" value="TreeGrafter"/>
</dbReference>
<dbReference type="GO" id="GO:0008270">
    <property type="term" value="F:zinc ion binding"/>
    <property type="evidence" value="ECO:0007669"/>
    <property type="project" value="UniProtKB-KW"/>
</dbReference>
<keyword evidence="7" id="KW-0238">DNA-binding</keyword>
<dbReference type="FunFam" id="3.30.160.60:FF:000488">
    <property type="entry name" value="Insulinoma-associated protein 2"/>
    <property type="match status" value="1"/>
</dbReference>
<dbReference type="Proteomes" id="UP001374579">
    <property type="component" value="Unassembled WGS sequence"/>
</dbReference>
<dbReference type="InterPro" id="IPR013087">
    <property type="entry name" value="Znf_C2H2_type"/>
</dbReference>
<dbReference type="FunFam" id="3.30.160.60:FF:000145">
    <property type="entry name" value="Zinc finger protein 574"/>
    <property type="match status" value="1"/>
</dbReference>
<keyword evidence="4 10" id="KW-0863">Zinc-finger</keyword>
<evidence type="ECO:0000256" key="5">
    <source>
        <dbReference type="ARBA" id="ARBA00022833"/>
    </source>
</evidence>
<evidence type="ECO:0000256" key="6">
    <source>
        <dbReference type="ARBA" id="ARBA00023015"/>
    </source>
</evidence>
<feature type="domain" description="C2H2-type" evidence="12">
    <location>
        <begin position="377"/>
        <end position="404"/>
    </location>
</feature>
<feature type="compositionally biased region" description="Low complexity" evidence="11">
    <location>
        <begin position="229"/>
        <end position="251"/>
    </location>
</feature>
<evidence type="ECO:0000256" key="1">
    <source>
        <dbReference type="ARBA" id="ARBA00004123"/>
    </source>
</evidence>
<dbReference type="GO" id="GO:0017053">
    <property type="term" value="C:transcription repressor complex"/>
    <property type="evidence" value="ECO:0007669"/>
    <property type="project" value="TreeGrafter"/>
</dbReference>
<dbReference type="AlphaFoldDB" id="A0AAN9BGJ9"/>
<feature type="compositionally biased region" description="Low complexity" evidence="11">
    <location>
        <begin position="604"/>
        <end position="614"/>
    </location>
</feature>
<keyword evidence="14" id="KW-1185">Reference proteome</keyword>
<keyword evidence="5" id="KW-0862">Zinc</keyword>
<keyword evidence="3" id="KW-0677">Repeat</keyword>
<dbReference type="InterPro" id="IPR036236">
    <property type="entry name" value="Znf_C2H2_sf"/>
</dbReference>
<evidence type="ECO:0000256" key="10">
    <source>
        <dbReference type="PROSITE-ProRule" id="PRU00042"/>
    </source>
</evidence>
<comment type="caution">
    <text evidence="13">The sequence shown here is derived from an EMBL/GenBank/DDBJ whole genome shotgun (WGS) entry which is preliminary data.</text>
</comment>